<name>A0A430BKQ8_SPHYA</name>
<dbReference type="InterPro" id="IPR000524">
    <property type="entry name" value="Tscrpt_reg_HTH_GntR"/>
</dbReference>
<sequence>MRKKDQVRDQILNRLLSAHYRFGDPIPVKELCEETGISRQPIMTALAELSTEGFVTVVAQVGCEVASPSREEIDDFYLMFERLEGLMAELAARRRTPEQVRRLKAINLQISLIEPSDVDAAEDYRSLNRAFHALMHEMAQSPLLLERQSNIFTMSDFFIAQTIGFIPHLKGAAEEHEEIIEAIASQDSECARYATERHIHEVGNFVREGFSQSA</sequence>
<dbReference type="Gene3D" id="1.10.10.10">
    <property type="entry name" value="Winged helix-like DNA-binding domain superfamily/Winged helix DNA-binding domain"/>
    <property type="match status" value="1"/>
</dbReference>
<dbReference type="InterPro" id="IPR011711">
    <property type="entry name" value="GntR_C"/>
</dbReference>
<keyword evidence="3" id="KW-0804">Transcription</keyword>
<keyword evidence="2" id="KW-0238">DNA-binding</keyword>
<accession>A0A430BKQ8</accession>
<dbReference type="SUPFAM" id="SSF46785">
    <property type="entry name" value="Winged helix' DNA-binding domain"/>
    <property type="match status" value="1"/>
</dbReference>
<dbReference type="InterPro" id="IPR008920">
    <property type="entry name" value="TF_FadR/GntR_C"/>
</dbReference>
<dbReference type="PROSITE" id="PS50949">
    <property type="entry name" value="HTH_GNTR"/>
    <property type="match status" value="1"/>
</dbReference>
<protein>
    <submittedName>
        <fullName evidence="5">GntR family transcriptional regulator</fullName>
    </submittedName>
</protein>
<dbReference type="EMBL" id="QRAL01000035">
    <property type="protein sequence ID" value="RSU52234.1"/>
    <property type="molecule type" value="Genomic_DNA"/>
</dbReference>
<keyword evidence="1" id="KW-0805">Transcription regulation</keyword>
<evidence type="ECO:0000259" key="4">
    <source>
        <dbReference type="PROSITE" id="PS50949"/>
    </source>
</evidence>
<evidence type="ECO:0000313" key="5">
    <source>
        <dbReference type="EMBL" id="RSU52234.1"/>
    </source>
</evidence>
<reference evidence="5 6" key="1">
    <citation type="submission" date="2018-07" db="EMBL/GenBank/DDBJ databases">
        <title>Genomic and Epidemiologic Investigation of an Indolent Hospital Outbreak.</title>
        <authorList>
            <person name="Johnson R.C."/>
            <person name="Deming C."/>
            <person name="Conlan S."/>
            <person name="Zellmer C.J."/>
            <person name="Michelin A.V."/>
            <person name="Lee-Lin S."/>
            <person name="Thomas P.J."/>
            <person name="Park M."/>
            <person name="Weingarten R.A."/>
            <person name="Less J."/>
            <person name="Dekker J.P."/>
            <person name="Frank K.M."/>
            <person name="Musser K.A."/>
            <person name="Mcquiston J.R."/>
            <person name="Henderson D.K."/>
            <person name="Lau A.F."/>
            <person name="Palmore T.N."/>
            <person name="Segre J.A."/>
        </authorList>
    </citation>
    <scope>NUCLEOTIDE SEQUENCE [LARGE SCALE GENOMIC DNA]</scope>
    <source>
        <strain evidence="5 6">SK-NIH.Env6_1116</strain>
    </source>
</reference>
<dbReference type="PANTHER" id="PTHR43537:SF24">
    <property type="entry name" value="GLUCONATE OPERON TRANSCRIPTIONAL REPRESSOR"/>
    <property type="match status" value="1"/>
</dbReference>
<dbReference type="GO" id="GO:0003700">
    <property type="term" value="F:DNA-binding transcription factor activity"/>
    <property type="evidence" value="ECO:0007669"/>
    <property type="project" value="InterPro"/>
</dbReference>
<dbReference type="InterPro" id="IPR036388">
    <property type="entry name" value="WH-like_DNA-bd_sf"/>
</dbReference>
<evidence type="ECO:0000313" key="6">
    <source>
        <dbReference type="Proteomes" id="UP000287401"/>
    </source>
</evidence>
<dbReference type="SMART" id="SM00895">
    <property type="entry name" value="FCD"/>
    <property type="match status" value="1"/>
</dbReference>
<dbReference type="InterPro" id="IPR036390">
    <property type="entry name" value="WH_DNA-bd_sf"/>
</dbReference>
<dbReference type="Pfam" id="PF00392">
    <property type="entry name" value="GntR"/>
    <property type="match status" value="1"/>
</dbReference>
<comment type="caution">
    <text evidence="5">The sequence shown here is derived from an EMBL/GenBank/DDBJ whole genome shotgun (WGS) entry which is preliminary data.</text>
</comment>
<dbReference type="Gene3D" id="1.20.120.530">
    <property type="entry name" value="GntR ligand-binding domain-like"/>
    <property type="match status" value="1"/>
</dbReference>
<evidence type="ECO:0000256" key="2">
    <source>
        <dbReference type="ARBA" id="ARBA00023125"/>
    </source>
</evidence>
<evidence type="ECO:0000256" key="1">
    <source>
        <dbReference type="ARBA" id="ARBA00023015"/>
    </source>
</evidence>
<dbReference type="SUPFAM" id="SSF48008">
    <property type="entry name" value="GntR ligand-binding domain-like"/>
    <property type="match status" value="1"/>
</dbReference>
<evidence type="ECO:0000256" key="3">
    <source>
        <dbReference type="ARBA" id="ARBA00023163"/>
    </source>
</evidence>
<feature type="domain" description="HTH gntR-type" evidence="4">
    <location>
        <begin position="1"/>
        <end position="68"/>
    </location>
</feature>
<dbReference type="PANTHER" id="PTHR43537">
    <property type="entry name" value="TRANSCRIPTIONAL REGULATOR, GNTR FAMILY"/>
    <property type="match status" value="1"/>
</dbReference>
<dbReference type="Pfam" id="PF07729">
    <property type="entry name" value="FCD"/>
    <property type="match status" value="1"/>
</dbReference>
<dbReference type="SMART" id="SM00345">
    <property type="entry name" value="HTH_GNTR"/>
    <property type="match status" value="1"/>
</dbReference>
<dbReference type="GO" id="GO:0003677">
    <property type="term" value="F:DNA binding"/>
    <property type="evidence" value="ECO:0007669"/>
    <property type="project" value="UniProtKB-KW"/>
</dbReference>
<proteinExistence type="predicted"/>
<dbReference type="AlphaFoldDB" id="A0A430BKQ8"/>
<dbReference type="RefSeq" id="WP_125999664.1">
    <property type="nucleotide sequence ID" value="NZ_QRAL01000035.1"/>
</dbReference>
<organism evidence="5 6">
    <name type="scientific">Sphingobium yanoikuyae</name>
    <name type="common">Sphingomonas yanoikuyae</name>
    <dbReference type="NCBI Taxonomy" id="13690"/>
    <lineage>
        <taxon>Bacteria</taxon>
        <taxon>Pseudomonadati</taxon>
        <taxon>Pseudomonadota</taxon>
        <taxon>Alphaproteobacteria</taxon>
        <taxon>Sphingomonadales</taxon>
        <taxon>Sphingomonadaceae</taxon>
        <taxon>Sphingobium</taxon>
    </lineage>
</organism>
<gene>
    <name evidence="5" type="ORF">DAH51_21675</name>
</gene>
<dbReference type="Proteomes" id="UP000287401">
    <property type="component" value="Unassembled WGS sequence"/>
</dbReference>